<name>D1AN30_SEBTE</name>
<feature type="signal peptide" evidence="1">
    <location>
        <begin position="1"/>
        <end position="20"/>
    </location>
</feature>
<dbReference type="RefSeq" id="WP_012860004.1">
    <property type="nucleotide sequence ID" value="NC_013517.1"/>
</dbReference>
<proteinExistence type="predicted"/>
<dbReference type="HOGENOM" id="CLU_209870_0_0_0"/>
<protein>
    <submittedName>
        <fullName evidence="2">Uncharacterized protein</fullName>
    </submittedName>
</protein>
<keyword evidence="1" id="KW-0732">Signal</keyword>
<dbReference type="KEGG" id="str:Sterm_0532"/>
<keyword evidence="3" id="KW-1185">Reference proteome</keyword>
<dbReference type="AlphaFoldDB" id="D1AN30"/>
<reference evidence="3" key="1">
    <citation type="submission" date="2009-09" db="EMBL/GenBank/DDBJ databases">
        <title>The complete chromosome of Sebaldella termitidis ATCC 33386.</title>
        <authorList>
            <consortium name="US DOE Joint Genome Institute (JGI-PGF)"/>
            <person name="Lucas S."/>
            <person name="Copeland A."/>
            <person name="Lapidus A."/>
            <person name="Glavina del Rio T."/>
            <person name="Dalin E."/>
            <person name="Tice H."/>
            <person name="Bruce D."/>
            <person name="Goodwin L."/>
            <person name="Pitluck S."/>
            <person name="Kyrpides N."/>
            <person name="Mavromatis K."/>
            <person name="Ivanova N."/>
            <person name="Mikhailova N."/>
            <person name="Sims D."/>
            <person name="Meincke L."/>
            <person name="Brettin T."/>
            <person name="Detter J.C."/>
            <person name="Han C."/>
            <person name="Larimer F."/>
            <person name="Land M."/>
            <person name="Hauser L."/>
            <person name="Markowitz V."/>
            <person name="Cheng J.F."/>
            <person name="Hugenholtz P."/>
            <person name="Woyke T."/>
            <person name="Wu D."/>
            <person name="Eisen J.A."/>
        </authorList>
    </citation>
    <scope>NUCLEOTIDE SEQUENCE [LARGE SCALE GENOMIC DNA]</scope>
    <source>
        <strain evidence="3">ATCC 33386 / NCTC 11300</strain>
    </source>
</reference>
<gene>
    <name evidence="2" type="ordered locus">Sterm_0532</name>
</gene>
<dbReference type="EMBL" id="CP001739">
    <property type="protein sequence ID" value="ACZ07406.1"/>
    <property type="molecule type" value="Genomic_DNA"/>
</dbReference>
<evidence type="ECO:0000313" key="2">
    <source>
        <dbReference type="EMBL" id="ACZ07406.1"/>
    </source>
</evidence>
<sequence>MKKLILVSALFALTTFSVMADAITYDTPEEIIGRIQMEMKHK</sequence>
<evidence type="ECO:0000256" key="1">
    <source>
        <dbReference type="SAM" id="SignalP"/>
    </source>
</evidence>
<organism evidence="2 3">
    <name type="scientific">Sebaldella termitidis (strain ATCC 33386 / NCTC 11300)</name>
    <dbReference type="NCBI Taxonomy" id="526218"/>
    <lineage>
        <taxon>Bacteria</taxon>
        <taxon>Fusobacteriati</taxon>
        <taxon>Fusobacteriota</taxon>
        <taxon>Fusobacteriia</taxon>
        <taxon>Fusobacteriales</taxon>
        <taxon>Leptotrichiaceae</taxon>
        <taxon>Sebaldella</taxon>
    </lineage>
</organism>
<evidence type="ECO:0000313" key="3">
    <source>
        <dbReference type="Proteomes" id="UP000000845"/>
    </source>
</evidence>
<accession>D1AN30</accession>
<dbReference type="Proteomes" id="UP000000845">
    <property type="component" value="Chromosome"/>
</dbReference>
<feature type="chain" id="PRO_5003020931" evidence="1">
    <location>
        <begin position="21"/>
        <end position="42"/>
    </location>
</feature>
<reference evidence="2 3" key="2">
    <citation type="journal article" date="2010" name="Stand. Genomic Sci.">
        <title>Complete genome sequence of Sebaldella termitidis type strain (NCTC 11300).</title>
        <authorList>
            <person name="Harmon-Smith M."/>
            <person name="Celia L."/>
            <person name="Chertkov O."/>
            <person name="Lapidus A."/>
            <person name="Copeland A."/>
            <person name="Glavina Del Rio T."/>
            <person name="Nolan M."/>
            <person name="Lucas S."/>
            <person name="Tice H."/>
            <person name="Cheng J.F."/>
            <person name="Han C."/>
            <person name="Detter J.C."/>
            <person name="Bruce D."/>
            <person name="Goodwin L."/>
            <person name="Pitluck S."/>
            <person name="Pati A."/>
            <person name="Liolios K."/>
            <person name="Ivanova N."/>
            <person name="Mavromatis K."/>
            <person name="Mikhailova N."/>
            <person name="Chen A."/>
            <person name="Palaniappan K."/>
            <person name="Land M."/>
            <person name="Hauser L."/>
            <person name="Chang Y.J."/>
            <person name="Jeffries C.D."/>
            <person name="Brettin T."/>
            <person name="Goker M."/>
            <person name="Beck B."/>
            <person name="Bristow J."/>
            <person name="Eisen J.A."/>
            <person name="Markowitz V."/>
            <person name="Hugenholtz P."/>
            <person name="Kyrpides N.C."/>
            <person name="Klenk H.P."/>
            <person name="Chen F."/>
        </authorList>
    </citation>
    <scope>NUCLEOTIDE SEQUENCE [LARGE SCALE GENOMIC DNA]</scope>
    <source>
        <strain evidence="3">ATCC 33386 / NCTC 11300</strain>
    </source>
</reference>